<protein>
    <submittedName>
        <fullName evidence="3">Uncharacterized protein</fullName>
    </submittedName>
</protein>
<proteinExistence type="predicted"/>
<feature type="region of interest" description="Disordered" evidence="1">
    <location>
        <begin position="320"/>
        <end position="421"/>
    </location>
</feature>
<dbReference type="InParanoid" id="A0A7M7NYC1"/>
<evidence type="ECO:0000313" key="3">
    <source>
        <dbReference type="EnsemblMetazoa" id="XP_030842514"/>
    </source>
</evidence>
<feature type="compositionally biased region" description="Low complexity" evidence="1">
    <location>
        <begin position="327"/>
        <end position="337"/>
    </location>
</feature>
<organism evidence="3 4">
    <name type="scientific">Strongylocentrotus purpuratus</name>
    <name type="common">Purple sea urchin</name>
    <dbReference type="NCBI Taxonomy" id="7668"/>
    <lineage>
        <taxon>Eukaryota</taxon>
        <taxon>Metazoa</taxon>
        <taxon>Echinodermata</taxon>
        <taxon>Eleutherozoa</taxon>
        <taxon>Echinozoa</taxon>
        <taxon>Echinoidea</taxon>
        <taxon>Euechinoidea</taxon>
        <taxon>Echinacea</taxon>
        <taxon>Camarodonta</taxon>
        <taxon>Echinidea</taxon>
        <taxon>Strongylocentrotidae</taxon>
        <taxon>Strongylocentrotus</taxon>
    </lineage>
</organism>
<keyword evidence="2" id="KW-0472">Membrane</keyword>
<feature type="region of interest" description="Disordered" evidence="1">
    <location>
        <begin position="442"/>
        <end position="525"/>
    </location>
</feature>
<evidence type="ECO:0000256" key="2">
    <source>
        <dbReference type="SAM" id="Phobius"/>
    </source>
</evidence>
<dbReference type="GeneID" id="115924479"/>
<dbReference type="EnsemblMetazoa" id="XM_030986654">
    <property type="protein sequence ID" value="XP_030842514"/>
    <property type="gene ID" value="LOC115924479"/>
</dbReference>
<sequence>MFFFLSECSRFRDSGSRTSSSDVMFLDLPLSPSSPTPSSSASSPSSSPSSSPLHSNSPSSSSPGTTTESSIKGTERDSLSINGSSIDHEKAAKSHLCNITHAHHPSERTNQKDDIEMNITVLPWQLSITVANHTLSIKWTDTTGAERLKGSIVRINYSCCFHDVLLPPCLVFKIAGSRYYSVATDVLRQSKSTPSTAGNRLGVISGSGDSMTSIFNTSATPGAPIEFVTSNITNATTADGMTAYEERLEVIVTGLCVGVAILFAFWLVCFLVEKRSQSKYMKRGSDKQNVSQTRQYPHEVATVRKTLMEIYDMPMIRVANSDEEGSESGSGQSTGSRGRSRLESEGDEQNSSTNISSSDQPTGADSSSSEDTLRKKETKKKTTFADPKVHLDIPKEGTPEKFGTWRPVAKAGLGSPGEVRSNRFIATSPTAQPKRALLAGGRSPSILKKPSNFNANKSPPSILRFSRGRKIREDPTTIEMNSMGDHLNHGYSSPKKHSKLVSALKSSDSRKHKRTRFKMDEPEDIGNCAGAGAETSVPVGNKALPKQLVTCEVHFETPTAPILNGELEAEDELDDDDEDEEVTERTPLKKNVNFVVVEKGLASKCKFNLSWEDTDGLPCTDV</sequence>
<dbReference type="AlphaFoldDB" id="A0A7M7NYC1"/>
<feature type="region of interest" description="Disordered" evidence="1">
    <location>
        <begin position="12"/>
        <end position="82"/>
    </location>
</feature>
<dbReference type="Proteomes" id="UP000007110">
    <property type="component" value="Unassembled WGS sequence"/>
</dbReference>
<name>A0A7M7NYC1_STRPU</name>
<feature type="compositionally biased region" description="Low complexity" evidence="1">
    <location>
        <begin position="31"/>
        <end position="70"/>
    </location>
</feature>
<feature type="compositionally biased region" description="Acidic residues" evidence="1">
    <location>
        <begin position="567"/>
        <end position="582"/>
    </location>
</feature>
<keyword evidence="4" id="KW-1185">Reference proteome</keyword>
<feature type="region of interest" description="Disordered" evidence="1">
    <location>
        <begin position="562"/>
        <end position="585"/>
    </location>
</feature>
<reference evidence="4" key="1">
    <citation type="submission" date="2015-02" db="EMBL/GenBank/DDBJ databases">
        <title>Genome sequencing for Strongylocentrotus purpuratus.</title>
        <authorList>
            <person name="Murali S."/>
            <person name="Liu Y."/>
            <person name="Vee V."/>
            <person name="English A."/>
            <person name="Wang M."/>
            <person name="Skinner E."/>
            <person name="Han Y."/>
            <person name="Muzny D.M."/>
            <person name="Worley K.C."/>
            <person name="Gibbs R.A."/>
        </authorList>
    </citation>
    <scope>NUCLEOTIDE SEQUENCE</scope>
</reference>
<keyword evidence="2" id="KW-0812">Transmembrane</keyword>
<dbReference type="KEGG" id="spu:115924479"/>
<dbReference type="OMA" id="LCNITHA"/>
<reference evidence="3" key="2">
    <citation type="submission" date="2021-01" db="UniProtKB">
        <authorList>
            <consortium name="EnsemblMetazoa"/>
        </authorList>
    </citation>
    <scope>IDENTIFICATION</scope>
</reference>
<feature type="compositionally biased region" description="Polar residues" evidence="1">
    <location>
        <begin position="349"/>
        <end position="370"/>
    </location>
</feature>
<feature type="compositionally biased region" description="Basic and acidic residues" evidence="1">
    <location>
        <begin position="387"/>
        <end position="399"/>
    </location>
</feature>
<feature type="transmembrane region" description="Helical" evidence="2">
    <location>
        <begin position="250"/>
        <end position="272"/>
    </location>
</feature>
<accession>A0A7M7NYC1</accession>
<dbReference type="RefSeq" id="XP_030842514.1">
    <property type="nucleotide sequence ID" value="XM_030986654.1"/>
</dbReference>
<evidence type="ECO:0000313" key="4">
    <source>
        <dbReference type="Proteomes" id="UP000007110"/>
    </source>
</evidence>
<evidence type="ECO:0000256" key="1">
    <source>
        <dbReference type="SAM" id="MobiDB-lite"/>
    </source>
</evidence>
<dbReference type="OrthoDB" id="6346242at2759"/>
<keyword evidence="2" id="KW-1133">Transmembrane helix</keyword>